<name>A0A5C6C5X7_9BACT</name>
<protein>
    <submittedName>
        <fullName evidence="1">Uncharacterized protein</fullName>
    </submittedName>
</protein>
<dbReference type="Proteomes" id="UP000319908">
    <property type="component" value="Unassembled WGS sequence"/>
</dbReference>
<evidence type="ECO:0000313" key="2">
    <source>
        <dbReference type="Proteomes" id="UP000319908"/>
    </source>
</evidence>
<reference evidence="1 2" key="1">
    <citation type="journal article" date="2020" name="Antonie Van Leeuwenhoek">
        <title>Rhodopirellula heiligendammensis sp. nov., Rhodopirellula pilleata sp. nov., and Rhodopirellula solitaria sp. nov. isolated from natural or artificial marine surfaces in Northern Germany and California, USA, and emended description of the genus Rhodopirellula.</title>
        <authorList>
            <person name="Kallscheuer N."/>
            <person name="Wiegand S."/>
            <person name="Jogler M."/>
            <person name="Boedeker C."/>
            <person name="Peeters S.H."/>
            <person name="Rast P."/>
            <person name="Heuer A."/>
            <person name="Jetten M.S.M."/>
            <person name="Rohde M."/>
            <person name="Jogler C."/>
        </authorList>
    </citation>
    <scope>NUCLEOTIDE SEQUENCE [LARGE SCALE GENOMIC DNA]</scope>
    <source>
        <strain evidence="1 2">Poly21</strain>
    </source>
</reference>
<comment type="caution">
    <text evidence="1">The sequence shown here is derived from an EMBL/GenBank/DDBJ whole genome shotgun (WGS) entry which is preliminary data.</text>
</comment>
<evidence type="ECO:0000313" key="1">
    <source>
        <dbReference type="EMBL" id="TWU18846.1"/>
    </source>
</evidence>
<accession>A0A5C6C5X7</accession>
<organism evidence="1 2">
    <name type="scientific">Allorhodopirellula heiligendammensis</name>
    <dbReference type="NCBI Taxonomy" id="2714739"/>
    <lineage>
        <taxon>Bacteria</taxon>
        <taxon>Pseudomonadati</taxon>
        <taxon>Planctomycetota</taxon>
        <taxon>Planctomycetia</taxon>
        <taxon>Pirellulales</taxon>
        <taxon>Pirellulaceae</taxon>
        <taxon>Allorhodopirellula</taxon>
    </lineage>
</organism>
<dbReference type="EMBL" id="SJPU01000001">
    <property type="protein sequence ID" value="TWU18846.1"/>
    <property type="molecule type" value="Genomic_DNA"/>
</dbReference>
<dbReference type="RefSeq" id="WP_302117589.1">
    <property type="nucleotide sequence ID" value="NZ_SJPU01000001.1"/>
</dbReference>
<keyword evidence="2" id="KW-1185">Reference proteome</keyword>
<sequence length="52" mass="5725">MTAFTTTSTSSTTDSSFDGEGASWLKIKFKTIRKARLVIYLAGFFCGLPVRD</sequence>
<proteinExistence type="predicted"/>
<dbReference type="AlphaFoldDB" id="A0A5C6C5X7"/>
<gene>
    <name evidence="1" type="ORF">Poly21_10130</name>
</gene>